<sequence length="31" mass="3513">MNEAISMEIGRSISIEIAAPRFRVRFWGGFA</sequence>
<dbReference type="Proteomes" id="UP000584374">
    <property type="component" value="Unassembled WGS sequence"/>
</dbReference>
<evidence type="ECO:0000313" key="2">
    <source>
        <dbReference type="Proteomes" id="UP000584374"/>
    </source>
</evidence>
<name>A0A840Q7J4_9PSEU</name>
<gene>
    <name evidence="1" type="ORF">BJ970_000307</name>
</gene>
<protein>
    <submittedName>
        <fullName evidence="1">Uncharacterized protein</fullName>
    </submittedName>
</protein>
<reference evidence="1 2" key="1">
    <citation type="submission" date="2020-08" db="EMBL/GenBank/DDBJ databases">
        <title>Sequencing the genomes of 1000 actinobacteria strains.</title>
        <authorList>
            <person name="Klenk H.-P."/>
        </authorList>
    </citation>
    <scope>NUCLEOTIDE SEQUENCE [LARGE SCALE GENOMIC DNA]</scope>
    <source>
        <strain evidence="1 2">DSM 45584</strain>
    </source>
</reference>
<comment type="caution">
    <text evidence="1">The sequence shown here is derived from an EMBL/GenBank/DDBJ whole genome shotgun (WGS) entry which is preliminary data.</text>
</comment>
<dbReference type="EMBL" id="JACHIW010000001">
    <property type="protein sequence ID" value="MBB5152773.1"/>
    <property type="molecule type" value="Genomic_DNA"/>
</dbReference>
<accession>A0A840Q7J4</accession>
<organism evidence="1 2">
    <name type="scientific">Saccharopolyspora phatthalungensis</name>
    <dbReference type="NCBI Taxonomy" id="664693"/>
    <lineage>
        <taxon>Bacteria</taxon>
        <taxon>Bacillati</taxon>
        <taxon>Actinomycetota</taxon>
        <taxon>Actinomycetes</taxon>
        <taxon>Pseudonocardiales</taxon>
        <taxon>Pseudonocardiaceae</taxon>
        <taxon>Saccharopolyspora</taxon>
    </lineage>
</organism>
<dbReference type="AlphaFoldDB" id="A0A840Q7J4"/>
<keyword evidence="2" id="KW-1185">Reference proteome</keyword>
<evidence type="ECO:0000313" key="1">
    <source>
        <dbReference type="EMBL" id="MBB5152773.1"/>
    </source>
</evidence>
<proteinExistence type="predicted"/>